<organism evidence="2 3">
    <name type="scientific">Magnetofaba australis IT-1</name>
    <dbReference type="NCBI Taxonomy" id="1434232"/>
    <lineage>
        <taxon>Bacteria</taxon>
        <taxon>Pseudomonadati</taxon>
        <taxon>Pseudomonadota</taxon>
        <taxon>Magnetococcia</taxon>
        <taxon>Magnetococcales</taxon>
        <taxon>Magnetococcaceae</taxon>
        <taxon>Magnetofaba</taxon>
    </lineage>
</organism>
<dbReference type="EMBL" id="LVJN01000019">
    <property type="protein sequence ID" value="OSM04152.1"/>
    <property type="molecule type" value="Genomic_DNA"/>
</dbReference>
<dbReference type="Pfam" id="PF05136">
    <property type="entry name" value="Phage_portal_2"/>
    <property type="match status" value="1"/>
</dbReference>
<evidence type="ECO:0000313" key="2">
    <source>
        <dbReference type="EMBL" id="OSM04152.1"/>
    </source>
</evidence>
<proteinExistence type="predicted"/>
<dbReference type="InterPro" id="IPR006429">
    <property type="entry name" value="Phage_lambda_portal"/>
</dbReference>
<protein>
    <submittedName>
        <fullName evidence="2">Putative phage portal protein of lambda family</fullName>
    </submittedName>
</protein>
<dbReference type="GO" id="GO:0005198">
    <property type="term" value="F:structural molecule activity"/>
    <property type="evidence" value="ECO:0007669"/>
    <property type="project" value="InterPro"/>
</dbReference>
<name>A0A1Y2K720_9PROT</name>
<evidence type="ECO:0000256" key="1">
    <source>
        <dbReference type="SAM" id="MobiDB-lite"/>
    </source>
</evidence>
<accession>A0A1Y2K720</accession>
<dbReference type="GO" id="GO:0019068">
    <property type="term" value="P:virion assembly"/>
    <property type="evidence" value="ECO:0007669"/>
    <property type="project" value="InterPro"/>
</dbReference>
<gene>
    <name evidence="2" type="ORF">MAIT1_04773</name>
</gene>
<dbReference type="NCBIfam" id="TIGR01539">
    <property type="entry name" value="portal_lambda"/>
    <property type="match status" value="1"/>
</dbReference>
<evidence type="ECO:0000313" key="3">
    <source>
        <dbReference type="Proteomes" id="UP000194003"/>
    </source>
</evidence>
<keyword evidence="3" id="KW-1185">Reference proteome</keyword>
<comment type="caution">
    <text evidence="2">The sequence shown here is derived from an EMBL/GenBank/DDBJ whole genome shotgun (WGS) entry which is preliminary data.</text>
</comment>
<dbReference type="AlphaFoldDB" id="A0A1Y2K720"/>
<dbReference type="STRING" id="1434232.MAIT1_04773"/>
<feature type="region of interest" description="Disordered" evidence="1">
    <location>
        <begin position="397"/>
        <end position="436"/>
    </location>
</feature>
<dbReference type="Proteomes" id="UP000194003">
    <property type="component" value="Unassembled WGS sequence"/>
</dbReference>
<reference evidence="2 3" key="1">
    <citation type="journal article" date="2016" name="BMC Genomics">
        <title>Combined genomic and structural analyses of a cultured magnetotactic bacterium reveals its niche adaptation to a dynamic environment.</title>
        <authorList>
            <person name="Araujo A.C."/>
            <person name="Morillo V."/>
            <person name="Cypriano J."/>
            <person name="Teixeira L.C."/>
            <person name="Leao P."/>
            <person name="Lyra S."/>
            <person name="Almeida L.G."/>
            <person name="Bazylinski D.A."/>
            <person name="Vasconcellos A.T."/>
            <person name="Abreu F."/>
            <person name="Lins U."/>
        </authorList>
    </citation>
    <scope>NUCLEOTIDE SEQUENCE [LARGE SCALE GENOMIC DNA]</scope>
    <source>
        <strain evidence="2 3">IT-1</strain>
    </source>
</reference>
<sequence>MARSNPYASNAASSFTAHAVGAGIKPSSLVEDAGLKDQLQRLWLDWTDEADADGVTDFYGLQAMVARALFEAGECFIRFRVRRVEDGLSVPLQLQLLPAEQLPLEKSATLPYGREVLMGIEFDARGQRRAYHFLKNHPGDIRQLGRGETVRIPASEIIHIFQPLQEGQIRGLPWIAPALPKLWLLDQYDDAELDRKKVAAMFAAFITRPQAEDVMGEDDAPRDDDGAALLGLQPGTMQLLLPGEDIKFSDPADVGGSYEAFQYRTLLACCSAMGVPYTNVTGDLRQANYSSLREGKLEFRRRMEQFQHNTLIFQLCRPVWNRWVREAALSGAIPNHYQLKQVKWIPPKWDWVDPLKDRKAEIEAIKAGLKSRSDVIESEGYDAEEVDRRIAADQQRERELGLSFETTQSAPAAEQREDIDEEILVPDARESGGSAA</sequence>